<organism evidence="2 3">
    <name type="scientific">Rhizopus delemar</name>
    <dbReference type="NCBI Taxonomy" id="936053"/>
    <lineage>
        <taxon>Eukaryota</taxon>
        <taxon>Fungi</taxon>
        <taxon>Fungi incertae sedis</taxon>
        <taxon>Mucoromycota</taxon>
        <taxon>Mucoromycotina</taxon>
        <taxon>Mucoromycetes</taxon>
        <taxon>Mucorales</taxon>
        <taxon>Mucorineae</taxon>
        <taxon>Rhizopodaceae</taxon>
        <taxon>Rhizopus</taxon>
    </lineage>
</organism>
<dbReference type="Proteomes" id="UP000740926">
    <property type="component" value="Unassembled WGS sequence"/>
</dbReference>
<name>A0A9P6XP26_9FUNG</name>
<evidence type="ECO:0000256" key="1">
    <source>
        <dbReference type="SAM" id="MobiDB-lite"/>
    </source>
</evidence>
<comment type="caution">
    <text evidence="2">The sequence shown here is derived from an EMBL/GenBank/DDBJ whole genome shotgun (WGS) entry which is preliminary data.</text>
</comment>
<dbReference type="EMBL" id="JAANIU010015917">
    <property type="protein sequence ID" value="KAG1529223.1"/>
    <property type="molecule type" value="Genomic_DNA"/>
</dbReference>
<evidence type="ECO:0000313" key="2">
    <source>
        <dbReference type="EMBL" id="KAG1529223.1"/>
    </source>
</evidence>
<evidence type="ECO:0000313" key="3">
    <source>
        <dbReference type="Proteomes" id="UP000740926"/>
    </source>
</evidence>
<sequence>MRGCEDGAWRTPAACWPPARATWPASRRPAASATPATCRGCFATPSASRPASTAARAASTEGGRRPAPFPDPRGLQWPIALSGLTPRSHRA</sequence>
<keyword evidence="3" id="KW-1185">Reference proteome</keyword>
<feature type="compositionally biased region" description="Low complexity" evidence="1">
    <location>
        <begin position="41"/>
        <end position="60"/>
    </location>
</feature>
<dbReference type="AlphaFoldDB" id="A0A9P6XP26"/>
<protein>
    <submittedName>
        <fullName evidence="2">Uncharacterized protein</fullName>
    </submittedName>
</protein>
<gene>
    <name evidence="2" type="ORF">G6F50_018142</name>
</gene>
<proteinExistence type="predicted"/>
<reference evidence="2 3" key="1">
    <citation type="journal article" date="2020" name="Microb. Genom.">
        <title>Genetic diversity of clinical and environmental Mucorales isolates obtained from an investigation of mucormycosis cases among solid organ transplant recipients.</title>
        <authorList>
            <person name="Nguyen M.H."/>
            <person name="Kaul D."/>
            <person name="Muto C."/>
            <person name="Cheng S.J."/>
            <person name="Richter R.A."/>
            <person name="Bruno V.M."/>
            <person name="Liu G."/>
            <person name="Beyhan S."/>
            <person name="Sundermann A.J."/>
            <person name="Mounaud S."/>
            <person name="Pasculle A.W."/>
            <person name="Nierman W.C."/>
            <person name="Driscoll E."/>
            <person name="Cumbie R."/>
            <person name="Clancy C.J."/>
            <person name="Dupont C.L."/>
        </authorList>
    </citation>
    <scope>NUCLEOTIDE SEQUENCE [LARGE SCALE GENOMIC DNA]</scope>
    <source>
        <strain evidence="2 3">GL24</strain>
    </source>
</reference>
<accession>A0A9P6XP26</accession>
<feature type="region of interest" description="Disordered" evidence="1">
    <location>
        <begin position="41"/>
        <end position="91"/>
    </location>
</feature>